<dbReference type="Proteomes" id="UP000320055">
    <property type="component" value="Unassembled WGS sequence"/>
</dbReference>
<keyword evidence="1" id="KW-1133">Transmembrane helix</keyword>
<reference evidence="2 3" key="1">
    <citation type="submission" date="2019-01" db="EMBL/GenBank/DDBJ databases">
        <authorList>
            <person name="Brito A."/>
        </authorList>
    </citation>
    <scope>NUCLEOTIDE SEQUENCE [LARGE SCALE GENOMIC DNA]</scope>
    <source>
        <strain evidence="2">1</strain>
    </source>
</reference>
<organism evidence="2 3">
    <name type="scientific">Hyella patelloides LEGE 07179</name>
    <dbReference type="NCBI Taxonomy" id="945734"/>
    <lineage>
        <taxon>Bacteria</taxon>
        <taxon>Bacillati</taxon>
        <taxon>Cyanobacteriota</taxon>
        <taxon>Cyanophyceae</taxon>
        <taxon>Pleurocapsales</taxon>
        <taxon>Hyellaceae</taxon>
        <taxon>Hyella</taxon>
    </lineage>
</organism>
<dbReference type="AlphaFoldDB" id="A0A563VL03"/>
<proteinExistence type="predicted"/>
<keyword evidence="1" id="KW-0472">Membrane</keyword>
<evidence type="ECO:0000313" key="3">
    <source>
        <dbReference type="Proteomes" id="UP000320055"/>
    </source>
</evidence>
<keyword evidence="3" id="KW-1185">Reference proteome</keyword>
<sequence>MNQELLYFPGSENILSVPPNMLLLVVRLKRVAHWDRSHKVNLAFEAWRDGELQIYLSQMVNPEDFSNLEKKQHSQNIVGKFNSSSKLEAIVAFLMILWGVWLLIF</sequence>
<gene>
    <name evidence="2" type="ORF">H1P_1340001</name>
</gene>
<protein>
    <submittedName>
        <fullName evidence="2">Uncharacterized protein</fullName>
    </submittedName>
</protein>
<feature type="transmembrane region" description="Helical" evidence="1">
    <location>
        <begin position="87"/>
        <end position="104"/>
    </location>
</feature>
<evidence type="ECO:0000313" key="2">
    <source>
        <dbReference type="EMBL" id="VEP12101.1"/>
    </source>
</evidence>
<evidence type="ECO:0000256" key="1">
    <source>
        <dbReference type="SAM" id="Phobius"/>
    </source>
</evidence>
<keyword evidence="1" id="KW-0812">Transmembrane</keyword>
<accession>A0A563VL03</accession>
<name>A0A563VL03_9CYAN</name>
<dbReference type="EMBL" id="CAACVJ010000040">
    <property type="protein sequence ID" value="VEP12101.1"/>
    <property type="molecule type" value="Genomic_DNA"/>
</dbReference>